<dbReference type="AlphaFoldDB" id="A0A8K0E6W0"/>
<dbReference type="GO" id="GO:0050839">
    <property type="term" value="F:cell adhesion molecule binding"/>
    <property type="evidence" value="ECO:0007669"/>
    <property type="project" value="TreeGrafter"/>
</dbReference>
<evidence type="ECO:0000259" key="11">
    <source>
        <dbReference type="SMART" id="SM00409"/>
    </source>
</evidence>
<evidence type="ECO:0000259" key="10">
    <source>
        <dbReference type="SMART" id="SM00408"/>
    </source>
</evidence>
<dbReference type="SMART" id="SM00326">
    <property type="entry name" value="SH3"/>
    <property type="match status" value="1"/>
</dbReference>
<proteinExistence type="predicted"/>
<dbReference type="InterPro" id="IPR003599">
    <property type="entry name" value="Ig_sub"/>
</dbReference>
<feature type="domain" description="Immunoglobulin subtype 2" evidence="10">
    <location>
        <begin position="142"/>
        <end position="214"/>
    </location>
</feature>
<dbReference type="SMART" id="SM00409">
    <property type="entry name" value="IG"/>
    <property type="match status" value="3"/>
</dbReference>
<dbReference type="Pfam" id="PF07686">
    <property type="entry name" value="V-set"/>
    <property type="match status" value="1"/>
</dbReference>
<evidence type="ECO:0000256" key="5">
    <source>
        <dbReference type="ARBA" id="ARBA00023180"/>
    </source>
</evidence>
<dbReference type="Pfam" id="PF13927">
    <property type="entry name" value="Ig_3"/>
    <property type="match status" value="2"/>
</dbReference>
<dbReference type="EMBL" id="OV696697">
    <property type="protein sequence ID" value="CAH1242144.1"/>
    <property type="molecule type" value="Genomic_DNA"/>
</dbReference>
<keyword evidence="4" id="KW-1015">Disulfide bond</keyword>
<dbReference type="PANTHER" id="PTHR11640">
    <property type="entry name" value="NEPHRIN"/>
    <property type="match status" value="1"/>
</dbReference>
<dbReference type="SUPFAM" id="SSF48726">
    <property type="entry name" value="Immunoglobulin"/>
    <property type="match status" value="3"/>
</dbReference>
<evidence type="ECO:0000256" key="3">
    <source>
        <dbReference type="ARBA" id="ARBA00023136"/>
    </source>
</evidence>
<dbReference type="GO" id="GO:0005911">
    <property type="term" value="C:cell-cell junction"/>
    <property type="evidence" value="ECO:0007669"/>
    <property type="project" value="TreeGrafter"/>
</dbReference>
<name>A0A8K0E6W0_BRALA</name>
<gene>
    <name evidence="12" type="primary">ROBO3</name>
    <name evidence="12" type="ORF">BLAG_LOCUS5475</name>
</gene>
<dbReference type="InterPro" id="IPR036179">
    <property type="entry name" value="Ig-like_dom_sf"/>
</dbReference>
<evidence type="ECO:0000313" key="13">
    <source>
        <dbReference type="Proteomes" id="UP000838412"/>
    </source>
</evidence>
<evidence type="ECO:0000313" key="12">
    <source>
        <dbReference type="EMBL" id="CAH1242144.1"/>
    </source>
</evidence>
<dbReference type="FunFam" id="2.30.30.40:FF:000072">
    <property type="entry name" value="Unconventional Myosin IB"/>
    <property type="match status" value="1"/>
</dbReference>
<keyword evidence="2" id="KW-0728">SH3 domain</keyword>
<sequence length="514" mass="56695">MSTCLSLIASAIAQNDIGLTASNRVNAVKGQPATLSASYVSSRRLVTLMWGKVDGEPGGKETTVYMYSPGLGLQYALGPLEGRAELVGKASLKIREIELSDEGAYSVSVVLDKLGEERKYVHLNVMVPPRVTVGPANPYVVEWSQNVTLSCTTKDAKPPIKALYWEKDGERIQPPNRDSGKYVNGNMNAPFLLVRNVSKEEAGNYACVVDHVTGKHRSALILKVLYPAIITNITKQVATDVISLHCFADGNPKPEIMWTKAGSFIPLDSKHFPDDGMATHVLTNVRANDSGVYICTARNGYGVAESRSLRIIVADEVQSPWKKTPQIAIIAGVSAAAAWVIVCTVLVACSVHRRMKRNTATVPRYALQLSYLEGKRKGANEHGRKYARVLYDYDPKDDDELQLRSNDIIDIIRGDNEGWWFGYLNGRCGLFPSNYVELITVTEREALRLGVPENGITGRNTDIRASLQDRAMKEYYRSLPRCPKERIHAGSADQTHVNGAREYESPHRTGISKC</sequence>
<dbReference type="OrthoDB" id="10000480at2759"/>
<dbReference type="InterPro" id="IPR013106">
    <property type="entry name" value="Ig_V-set"/>
</dbReference>
<evidence type="ECO:0000256" key="2">
    <source>
        <dbReference type="ARBA" id="ARBA00022443"/>
    </source>
</evidence>
<comment type="subcellular location">
    <subcellularLocation>
        <location evidence="1">Membrane</location>
        <topology evidence="1">Single-pass type I membrane protein</topology>
    </subcellularLocation>
</comment>
<dbReference type="GO" id="GO:0005886">
    <property type="term" value="C:plasma membrane"/>
    <property type="evidence" value="ECO:0007669"/>
    <property type="project" value="TreeGrafter"/>
</dbReference>
<protein>
    <submittedName>
        <fullName evidence="12">ROBO3 protein</fullName>
    </submittedName>
</protein>
<feature type="domain" description="SH3" evidence="9">
    <location>
        <begin position="385"/>
        <end position="440"/>
    </location>
</feature>
<evidence type="ECO:0000256" key="1">
    <source>
        <dbReference type="ARBA" id="ARBA00004479"/>
    </source>
</evidence>
<accession>A0A8K0E6W0</accession>
<dbReference type="InterPro" id="IPR051275">
    <property type="entry name" value="Cell_adhesion_signaling"/>
</dbReference>
<feature type="domain" description="Immunoglobulin subtype 2" evidence="10">
    <location>
        <begin position="237"/>
        <end position="302"/>
    </location>
</feature>
<dbReference type="InterPro" id="IPR001452">
    <property type="entry name" value="SH3_domain"/>
</dbReference>
<dbReference type="Pfam" id="PF14604">
    <property type="entry name" value="SH3_9"/>
    <property type="match status" value="1"/>
</dbReference>
<feature type="region of interest" description="Disordered" evidence="7">
    <location>
        <begin position="487"/>
        <end position="514"/>
    </location>
</feature>
<keyword evidence="8" id="KW-0812">Transmembrane</keyword>
<feature type="domain" description="Immunoglobulin" evidence="11">
    <location>
        <begin position="135"/>
        <end position="225"/>
    </location>
</feature>
<dbReference type="PRINTS" id="PR00452">
    <property type="entry name" value="SH3DOMAIN"/>
</dbReference>
<keyword evidence="5" id="KW-0325">Glycoprotein</keyword>
<dbReference type="PANTHER" id="PTHR11640:SF164">
    <property type="entry name" value="MAM DOMAIN-CONTAINING GLYCOSYLPHOSPHATIDYLINOSITOL ANCHOR PROTEIN 1"/>
    <property type="match status" value="1"/>
</dbReference>
<dbReference type="SMART" id="SM00408">
    <property type="entry name" value="IGc2"/>
    <property type="match status" value="2"/>
</dbReference>
<feature type="domain" description="Immunoglobulin" evidence="11">
    <location>
        <begin position="22"/>
        <end position="126"/>
    </location>
</feature>
<organism evidence="12 13">
    <name type="scientific">Branchiostoma lanceolatum</name>
    <name type="common">Common lancelet</name>
    <name type="synonym">Amphioxus lanceolatum</name>
    <dbReference type="NCBI Taxonomy" id="7740"/>
    <lineage>
        <taxon>Eukaryota</taxon>
        <taxon>Metazoa</taxon>
        <taxon>Chordata</taxon>
        <taxon>Cephalochordata</taxon>
        <taxon>Leptocardii</taxon>
        <taxon>Amphioxiformes</taxon>
        <taxon>Branchiostomatidae</taxon>
        <taxon>Branchiostoma</taxon>
    </lineage>
</organism>
<evidence type="ECO:0000256" key="4">
    <source>
        <dbReference type="ARBA" id="ARBA00023157"/>
    </source>
</evidence>
<dbReference type="InterPro" id="IPR036028">
    <property type="entry name" value="SH3-like_dom_sf"/>
</dbReference>
<feature type="transmembrane region" description="Helical" evidence="8">
    <location>
        <begin position="327"/>
        <end position="349"/>
    </location>
</feature>
<feature type="domain" description="Immunoglobulin" evidence="11">
    <location>
        <begin position="230"/>
        <end position="314"/>
    </location>
</feature>
<reference evidence="12" key="1">
    <citation type="submission" date="2022-01" db="EMBL/GenBank/DDBJ databases">
        <authorList>
            <person name="Braso-Vives M."/>
        </authorList>
    </citation>
    <scope>NUCLEOTIDE SEQUENCE</scope>
</reference>
<dbReference type="Proteomes" id="UP000838412">
    <property type="component" value="Chromosome 12"/>
</dbReference>
<evidence type="ECO:0000256" key="8">
    <source>
        <dbReference type="SAM" id="Phobius"/>
    </source>
</evidence>
<dbReference type="Gene3D" id="2.60.40.10">
    <property type="entry name" value="Immunoglobulins"/>
    <property type="match status" value="3"/>
</dbReference>
<keyword evidence="13" id="KW-1185">Reference proteome</keyword>
<evidence type="ECO:0000256" key="6">
    <source>
        <dbReference type="ARBA" id="ARBA00023319"/>
    </source>
</evidence>
<evidence type="ECO:0000256" key="7">
    <source>
        <dbReference type="SAM" id="MobiDB-lite"/>
    </source>
</evidence>
<dbReference type="InterPro" id="IPR003598">
    <property type="entry name" value="Ig_sub2"/>
</dbReference>
<evidence type="ECO:0000259" key="9">
    <source>
        <dbReference type="SMART" id="SM00326"/>
    </source>
</evidence>
<keyword evidence="6" id="KW-0393">Immunoglobulin domain</keyword>
<dbReference type="CDD" id="cd00096">
    <property type="entry name" value="Ig"/>
    <property type="match status" value="2"/>
</dbReference>
<dbReference type="GO" id="GO:0098609">
    <property type="term" value="P:cell-cell adhesion"/>
    <property type="evidence" value="ECO:0007669"/>
    <property type="project" value="TreeGrafter"/>
</dbReference>
<keyword evidence="8" id="KW-1133">Transmembrane helix</keyword>
<dbReference type="SUPFAM" id="SSF50044">
    <property type="entry name" value="SH3-domain"/>
    <property type="match status" value="1"/>
</dbReference>
<dbReference type="Gene3D" id="2.30.30.40">
    <property type="entry name" value="SH3 Domains"/>
    <property type="match status" value="1"/>
</dbReference>
<keyword evidence="3 8" id="KW-0472">Membrane</keyword>
<dbReference type="InterPro" id="IPR013783">
    <property type="entry name" value="Ig-like_fold"/>
</dbReference>